<gene>
    <name evidence="1" type="ORF">RQP53_03460</name>
</gene>
<reference evidence="1" key="1">
    <citation type="submission" date="2023-09" db="EMBL/GenBank/DDBJ databases">
        <title>Paucibacter sp. APW11 Genome sequencing and assembly.</title>
        <authorList>
            <person name="Kim I."/>
        </authorList>
    </citation>
    <scope>NUCLEOTIDE SEQUENCE</scope>
    <source>
        <strain evidence="1">APW11</strain>
    </source>
</reference>
<proteinExistence type="predicted"/>
<evidence type="ECO:0008006" key="3">
    <source>
        <dbReference type="Google" id="ProtNLM"/>
    </source>
</evidence>
<comment type="caution">
    <text evidence="1">The sequence shown here is derived from an EMBL/GenBank/DDBJ whole genome shotgun (WGS) entry which is preliminary data.</text>
</comment>
<sequence>MNNLFISYDLHAPGRSYDRVIETIKKLGNWAAVNQSMWYVRSRYNSESAVAALRQAGDSNDSFCVIDATNNNAHWYNIDQKVAEQIQMNWRAN</sequence>
<dbReference type="RefSeq" id="WP_315648642.1">
    <property type="nucleotide sequence ID" value="NZ_JAVXZY010000001.1"/>
</dbReference>
<evidence type="ECO:0000313" key="2">
    <source>
        <dbReference type="Proteomes" id="UP001246372"/>
    </source>
</evidence>
<dbReference type="EMBL" id="JAVXZY010000001">
    <property type="protein sequence ID" value="MDT8998330.1"/>
    <property type="molecule type" value="Genomic_DNA"/>
</dbReference>
<evidence type="ECO:0000313" key="1">
    <source>
        <dbReference type="EMBL" id="MDT8998330.1"/>
    </source>
</evidence>
<name>A0ABU3P6Z3_9BURK</name>
<keyword evidence="2" id="KW-1185">Reference proteome</keyword>
<organism evidence="1 2">
    <name type="scientific">Roseateles aquae</name>
    <dbReference type="NCBI Taxonomy" id="3077235"/>
    <lineage>
        <taxon>Bacteria</taxon>
        <taxon>Pseudomonadati</taxon>
        <taxon>Pseudomonadota</taxon>
        <taxon>Betaproteobacteria</taxon>
        <taxon>Burkholderiales</taxon>
        <taxon>Sphaerotilaceae</taxon>
        <taxon>Roseateles</taxon>
    </lineage>
</organism>
<dbReference type="Proteomes" id="UP001246372">
    <property type="component" value="Unassembled WGS sequence"/>
</dbReference>
<protein>
    <recommendedName>
        <fullName evidence="3">CRISPR-associated protein Cas2</fullName>
    </recommendedName>
</protein>
<accession>A0ABU3P6Z3</accession>